<comment type="caution">
    <text evidence="10">The sequence shown here is derived from an EMBL/GenBank/DDBJ whole genome shotgun (WGS) entry which is preliminary data.</text>
</comment>
<evidence type="ECO:0000313" key="11">
    <source>
        <dbReference type="Proteomes" id="UP000241118"/>
    </source>
</evidence>
<accession>A0A2P8HZT4</accession>
<dbReference type="InterPro" id="IPR013324">
    <property type="entry name" value="RNA_pol_sigma_r3/r4-like"/>
</dbReference>
<dbReference type="Proteomes" id="UP000241118">
    <property type="component" value="Unassembled WGS sequence"/>
</dbReference>
<dbReference type="RefSeq" id="WP_245950642.1">
    <property type="nucleotide sequence ID" value="NZ_PYAX01000018.1"/>
</dbReference>
<protein>
    <recommendedName>
        <fullName evidence="6">RNA polymerase sigma factor</fullName>
    </recommendedName>
</protein>
<dbReference type="InterPro" id="IPR007627">
    <property type="entry name" value="RNA_pol_sigma70_r2"/>
</dbReference>
<sequence length="334" mass="37445">MTLTFEMPRQTRPDRATRPATSVREGAREADLVGRYLRELTSTPLLTADEEVVLAKRIETGVYAAELLRRADEGEGPSLDAERYRALRIVAAEGVRAKDHMIRANLRLVVSVAKKHSFRGLPLLDVVQEGNLGLIRAVEKWDYAKGFKFSTYAIWWIRQAIERGLAEQTRTIRLPMHVHEEVGKLRKVEQRLRLETDREPTPEEIAAAATMPVARVVQLLAASRTALSLETPIGDDGGASVADLIEDAEAVDAHEVVEQQELAAQLRALVGTLPERQARILTERYGLSDGRARSLQELSEELGLTRERIRQLEKESIRMLRDPERNRAVLALAG</sequence>
<evidence type="ECO:0000256" key="4">
    <source>
        <dbReference type="ARBA" id="ARBA00023125"/>
    </source>
</evidence>
<dbReference type="InterPro" id="IPR000943">
    <property type="entry name" value="RNA_pol_sigma70"/>
</dbReference>
<feature type="domain" description="RNA polymerase sigma-70" evidence="9">
    <location>
        <begin position="294"/>
        <end position="320"/>
    </location>
</feature>
<keyword evidence="5 6" id="KW-0804">Transcription</keyword>
<evidence type="ECO:0000256" key="3">
    <source>
        <dbReference type="ARBA" id="ARBA00023082"/>
    </source>
</evidence>
<dbReference type="GO" id="GO:0006352">
    <property type="term" value="P:DNA-templated transcription initiation"/>
    <property type="evidence" value="ECO:0007669"/>
    <property type="project" value="InterPro"/>
</dbReference>
<evidence type="ECO:0000256" key="5">
    <source>
        <dbReference type="ARBA" id="ARBA00023163"/>
    </source>
</evidence>
<dbReference type="Pfam" id="PF04539">
    <property type="entry name" value="Sigma70_r3"/>
    <property type="match status" value="1"/>
</dbReference>
<dbReference type="PANTHER" id="PTHR30603">
    <property type="entry name" value="RNA POLYMERASE SIGMA FACTOR RPO"/>
    <property type="match status" value="1"/>
</dbReference>
<name>A0A2P8HZT4_SACCR</name>
<dbReference type="Gene3D" id="1.10.10.10">
    <property type="entry name" value="Winged helix-like DNA-binding domain superfamily/Winged helix DNA-binding domain"/>
    <property type="match status" value="2"/>
</dbReference>
<dbReference type="Gene3D" id="1.10.601.10">
    <property type="entry name" value="RNA Polymerase Primary Sigma Factor"/>
    <property type="match status" value="2"/>
</dbReference>
<reference evidence="10 11" key="1">
    <citation type="submission" date="2018-03" db="EMBL/GenBank/DDBJ databases">
        <title>Genomic Encyclopedia of Type Strains, Phase III (KMG-III): the genomes of soil and plant-associated and newly described type strains.</title>
        <authorList>
            <person name="Whitman W."/>
        </authorList>
    </citation>
    <scope>NUCLEOTIDE SEQUENCE [LARGE SCALE GENOMIC DNA]</scope>
    <source>
        <strain evidence="10 11">CGMCC 4.7097</strain>
    </source>
</reference>
<dbReference type="InterPro" id="IPR050239">
    <property type="entry name" value="Sigma-70_RNA_pol_init_factors"/>
</dbReference>
<dbReference type="PROSITE" id="PS00716">
    <property type="entry name" value="SIGMA70_2"/>
    <property type="match status" value="1"/>
</dbReference>
<evidence type="ECO:0000259" key="9">
    <source>
        <dbReference type="PROSITE" id="PS00716"/>
    </source>
</evidence>
<dbReference type="GO" id="GO:0003677">
    <property type="term" value="F:DNA binding"/>
    <property type="evidence" value="ECO:0007669"/>
    <property type="project" value="UniProtKB-KW"/>
</dbReference>
<evidence type="ECO:0000256" key="2">
    <source>
        <dbReference type="ARBA" id="ARBA00023015"/>
    </source>
</evidence>
<dbReference type="EMBL" id="PYAX01000018">
    <property type="protein sequence ID" value="PSL51704.1"/>
    <property type="molecule type" value="Genomic_DNA"/>
</dbReference>
<evidence type="ECO:0000256" key="7">
    <source>
        <dbReference type="SAM" id="MobiDB-lite"/>
    </source>
</evidence>
<evidence type="ECO:0000256" key="6">
    <source>
        <dbReference type="RuleBase" id="RU362124"/>
    </source>
</evidence>
<dbReference type="SUPFAM" id="SSF88659">
    <property type="entry name" value="Sigma3 and sigma4 domains of RNA polymerase sigma factors"/>
    <property type="match status" value="2"/>
</dbReference>
<dbReference type="InterPro" id="IPR007630">
    <property type="entry name" value="RNA_pol_sigma70_r4"/>
</dbReference>
<comment type="similarity">
    <text evidence="1 6">Belongs to the sigma-70 factor family.</text>
</comment>
<keyword evidence="11" id="KW-1185">Reference proteome</keyword>
<dbReference type="SUPFAM" id="SSF88946">
    <property type="entry name" value="Sigma2 domain of RNA polymerase sigma factors"/>
    <property type="match status" value="1"/>
</dbReference>
<dbReference type="FunFam" id="1.10.601.10:FF:000001">
    <property type="entry name" value="RNA polymerase sigma factor SigA"/>
    <property type="match status" value="1"/>
</dbReference>
<dbReference type="Pfam" id="PF04542">
    <property type="entry name" value="Sigma70_r2"/>
    <property type="match status" value="1"/>
</dbReference>
<dbReference type="InterPro" id="IPR014284">
    <property type="entry name" value="RNA_pol_sigma-70_dom"/>
</dbReference>
<evidence type="ECO:0000313" key="10">
    <source>
        <dbReference type="EMBL" id="PSL51704.1"/>
    </source>
</evidence>
<dbReference type="NCBIfam" id="TIGR02937">
    <property type="entry name" value="sigma70-ECF"/>
    <property type="match status" value="1"/>
</dbReference>
<keyword evidence="4 6" id="KW-0238">DNA-binding</keyword>
<dbReference type="AlphaFoldDB" id="A0A2P8HZT4"/>
<dbReference type="Pfam" id="PF04545">
    <property type="entry name" value="Sigma70_r4"/>
    <property type="match status" value="1"/>
</dbReference>
<dbReference type="InterPro" id="IPR013325">
    <property type="entry name" value="RNA_pol_sigma_r2"/>
</dbReference>
<dbReference type="PRINTS" id="PR00046">
    <property type="entry name" value="SIGMA70FCT"/>
</dbReference>
<dbReference type="PROSITE" id="PS00715">
    <property type="entry name" value="SIGMA70_1"/>
    <property type="match status" value="1"/>
</dbReference>
<gene>
    <name evidence="10" type="ORF">B0I31_11817</name>
</gene>
<organism evidence="10 11">
    <name type="scientific">Saccharothrix carnea</name>
    <dbReference type="NCBI Taxonomy" id="1280637"/>
    <lineage>
        <taxon>Bacteria</taxon>
        <taxon>Bacillati</taxon>
        <taxon>Actinomycetota</taxon>
        <taxon>Actinomycetes</taxon>
        <taxon>Pseudonocardiales</taxon>
        <taxon>Pseudonocardiaceae</taxon>
        <taxon>Saccharothrix</taxon>
    </lineage>
</organism>
<dbReference type="GO" id="GO:0016987">
    <property type="term" value="F:sigma factor activity"/>
    <property type="evidence" value="ECO:0007669"/>
    <property type="project" value="UniProtKB-KW"/>
</dbReference>
<feature type="region of interest" description="Disordered" evidence="7">
    <location>
        <begin position="1"/>
        <end position="25"/>
    </location>
</feature>
<keyword evidence="2 6" id="KW-0805">Transcription regulation</keyword>
<comment type="function">
    <text evidence="6">Sigma factors are initiation factors that promote the attachment of RNA polymerase to specific initiation sites and are then released.</text>
</comment>
<evidence type="ECO:0000256" key="1">
    <source>
        <dbReference type="ARBA" id="ARBA00007788"/>
    </source>
</evidence>
<dbReference type="InterPro" id="IPR009042">
    <property type="entry name" value="RNA_pol_sigma70_r1_2"/>
</dbReference>
<evidence type="ECO:0000259" key="8">
    <source>
        <dbReference type="PROSITE" id="PS00715"/>
    </source>
</evidence>
<proteinExistence type="inferred from homology"/>
<dbReference type="Pfam" id="PF00140">
    <property type="entry name" value="Sigma70_r1_2"/>
    <property type="match status" value="1"/>
</dbReference>
<keyword evidence="3 6" id="KW-0731">Sigma factor</keyword>
<dbReference type="InterPro" id="IPR007624">
    <property type="entry name" value="RNA_pol_sigma70_r3"/>
</dbReference>
<dbReference type="PANTHER" id="PTHR30603:SF60">
    <property type="entry name" value="RNA POLYMERASE SIGMA FACTOR RPOD"/>
    <property type="match status" value="1"/>
</dbReference>
<dbReference type="InterPro" id="IPR036388">
    <property type="entry name" value="WH-like_DNA-bd_sf"/>
</dbReference>
<feature type="domain" description="RNA polymerase sigma-70" evidence="8">
    <location>
        <begin position="125"/>
        <end position="138"/>
    </location>
</feature>